<evidence type="ECO:0008006" key="4">
    <source>
        <dbReference type="Google" id="ProtNLM"/>
    </source>
</evidence>
<evidence type="ECO:0000256" key="1">
    <source>
        <dbReference type="SAM" id="MobiDB-lite"/>
    </source>
</evidence>
<dbReference type="EMBL" id="QJNU01000161">
    <property type="protein sequence ID" value="RYP05700.1"/>
    <property type="molecule type" value="Genomic_DNA"/>
</dbReference>
<name>A0A4Q4TJD6_9PEZI</name>
<feature type="region of interest" description="Disordered" evidence="1">
    <location>
        <begin position="1"/>
        <end position="31"/>
    </location>
</feature>
<evidence type="ECO:0000313" key="2">
    <source>
        <dbReference type="EMBL" id="RYP05700.1"/>
    </source>
</evidence>
<dbReference type="AlphaFoldDB" id="A0A4Q4TJD6"/>
<evidence type="ECO:0000313" key="3">
    <source>
        <dbReference type="Proteomes" id="UP000293360"/>
    </source>
</evidence>
<feature type="compositionally biased region" description="Polar residues" evidence="1">
    <location>
        <begin position="101"/>
        <end position="115"/>
    </location>
</feature>
<feature type="region of interest" description="Disordered" evidence="1">
    <location>
        <begin position="91"/>
        <end position="115"/>
    </location>
</feature>
<proteinExistence type="predicted"/>
<dbReference type="STRING" id="155417.A0A4Q4TJD6"/>
<protein>
    <recommendedName>
        <fullName evidence="4">Spo12 family protein</fullName>
    </recommendedName>
</protein>
<dbReference type="Pfam" id="PF05032">
    <property type="entry name" value="Spo12"/>
    <property type="match status" value="1"/>
</dbReference>
<dbReference type="InterPro" id="IPR007727">
    <property type="entry name" value="Spo12"/>
</dbReference>
<dbReference type="OrthoDB" id="5578329at2759"/>
<comment type="caution">
    <text evidence="2">The sequence shown here is derived from an EMBL/GenBank/DDBJ whole genome shotgun (WGS) entry which is preliminary data.</text>
</comment>
<sequence>MSPTNVLSEKDRNASVQTQQDATAGKPEIKSMEYHRQVLQSKMENKEGQTTISPSDEIMSPCTAKLSKMRGKQASKAKPKSLFAQASAKKFSGENVFGARNATQPPRENGSQTGN</sequence>
<accession>A0A4Q4TJD6</accession>
<reference evidence="2 3" key="1">
    <citation type="submission" date="2018-06" db="EMBL/GenBank/DDBJ databases">
        <title>Complete Genomes of Monosporascus.</title>
        <authorList>
            <person name="Robinson A.J."/>
            <person name="Natvig D.O."/>
        </authorList>
    </citation>
    <scope>NUCLEOTIDE SEQUENCE [LARGE SCALE GENOMIC DNA]</scope>
    <source>
        <strain evidence="2 3">CBS 110550</strain>
    </source>
</reference>
<organism evidence="2 3">
    <name type="scientific">Monosporascus ibericus</name>
    <dbReference type="NCBI Taxonomy" id="155417"/>
    <lineage>
        <taxon>Eukaryota</taxon>
        <taxon>Fungi</taxon>
        <taxon>Dikarya</taxon>
        <taxon>Ascomycota</taxon>
        <taxon>Pezizomycotina</taxon>
        <taxon>Sordariomycetes</taxon>
        <taxon>Xylariomycetidae</taxon>
        <taxon>Xylariales</taxon>
        <taxon>Xylariales incertae sedis</taxon>
        <taxon>Monosporascus</taxon>
    </lineage>
</organism>
<gene>
    <name evidence="2" type="ORF">DL764_003625</name>
</gene>
<keyword evidence="3" id="KW-1185">Reference proteome</keyword>
<dbReference type="Proteomes" id="UP000293360">
    <property type="component" value="Unassembled WGS sequence"/>
</dbReference>